<gene>
    <name evidence="4" type="ORF">BKA12_000181</name>
</gene>
<reference evidence="4 5" key="1">
    <citation type="submission" date="2020-08" db="EMBL/GenBank/DDBJ databases">
        <title>Sequencing the genomes of 1000 actinobacteria strains.</title>
        <authorList>
            <person name="Klenk H.-P."/>
        </authorList>
    </citation>
    <scope>NUCLEOTIDE SEQUENCE [LARGE SCALE GENOMIC DNA]</scope>
    <source>
        <strain evidence="4 5">DSM 23694</strain>
    </source>
</reference>
<evidence type="ECO:0000259" key="3">
    <source>
        <dbReference type="PROSITE" id="PS51186"/>
    </source>
</evidence>
<dbReference type="InterPro" id="IPR050832">
    <property type="entry name" value="Bact_Acetyltransf"/>
</dbReference>
<dbReference type="InterPro" id="IPR016181">
    <property type="entry name" value="Acyl_CoA_acyltransferase"/>
</dbReference>
<dbReference type="Proteomes" id="UP000523863">
    <property type="component" value="Unassembled WGS sequence"/>
</dbReference>
<sequence>MSTTPSARADYSLRRMTEADIPAVSALENRLFPIDAWPLQMFFDELSQPETREYWVAEVPGEMTTAEPASPQIIGYAGLMCIPPIADVQTIAVVPEQEGRGIGTALLKKLIDGAISGGADDVLLEVREDNPRAQDLYVRHGFEHIHTRKKYYRDGVDARIMRLELGQQKLAQQRLAQPKDAQHETKN</sequence>
<dbReference type="Pfam" id="PF00583">
    <property type="entry name" value="Acetyltransf_1"/>
    <property type="match status" value="1"/>
</dbReference>
<dbReference type="EMBL" id="JACHBL010000001">
    <property type="protein sequence ID" value="MBB5597101.1"/>
    <property type="molecule type" value="Genomic_DNA"/>
</dbReference>
<dbReference type="InterPro" id="IPR006464">
    <property type="entry name" value="AcTrfase_RimI/Ard1"/>
</dbReference>
<dbReference type="NCBIfam" id="TIGR01575">
    <property type="entry name" value="rimI"/>
    <property type="match status" value="1"/>
</dbReference>
<evidence type="ECO:0000313" key="5">
    <source>
        <dbReference type="Proteomes" id="UP000523863"/>
    </source>
</evidence>
<keyword evidence="1 4" id="KW-0808">Transferase</keyword>
<protein>
    <submittedName>
        <fullName evidence="4">Ribosomal-protein-alanine N-acetyltransferase</fullName>
        <ecNumber evidence="4">2.3.1.267</ecNumber>
    </submittedName>
</protein>
<evidence type="ECO:0000256" key="1">
    <source>
        <dbReference type="ARBA" id="ARBA00022679"/>
    </source>
</evidence>
<feature type="domain" description="N-acetyltransferase" evidence="3">
    <location>
        <begin position="11"/>
        <end position="166"/>
    </location>
</feature>
<keyword evidence="2 4" id="KW-0012">Acyltransferase</keyword>
<accession>A0A7W8Y8W8</accession>
<dbReference type="CDD" id="cd04301">
    <property type="entry name" value="NAT_SF"/>
    <property type="match status" value="1"/>
</dbReference>
<proteinExistence type="predicted"/>
<organism evidence="4 5">
    <name type="scientific">Neomicrococcus lactis</name>
    <dbReference type="NCBI Taxonomy" id="732241"/>
    <lineage>
        <taxon>Bacteria</taxon>
        <taxon>Bacillati</taxon>
        <taxon>Actinomycetota</taxon>
        <taxon>Actinomycetes</taxon>
        <taxon>Micrococcales</taxon>
        <taxon>Micrococcaceae</taxon>
        <taxon>Neomicrococcus</taxon>
    </lineage>
</organism>
<comment type="caution">
    <text evidence="4">The sequence shown here is derived from an EMBL/GenBank/DDBJ whole genome shotgun (WGS) entry which is preliminary data.</text>
</comment>
<dbReference type="PROSITE" id="PS51186">
    <property type="entry name" value="GNAT"/>
    <property type="match status" value="1"/>
</dbReference>
<keyword evidence="5" id="KW-1185">Reference proteome</keyword>
<dbReference type="InterPro" id="IPR000182">
    <property type="entry name" value="GNAT_dom"/>
</dbReference>
<dbReference type="Gene3D" id="3.40.630.30">
    <property type="match status" value="1"/>
</dbReference>
<dbReference type="GO" id="GO:0008999">
    <property type="term" value="F:protein-N-terminal-alanine acetyltransferase activity"/>
    <property type="evidence" value="ECO:0007669"/>
    <property type="project" value="UniProtKB-EC"/>
</dbReference>
<evidence type="ECO:0000313" key="4">
    <source>
        <dbReference type="EMBL" id="MBB5597101.1"/>
    </source>
</evidence>
<evidence type="ECO:0000256" key="2">
    <source>
        <dbReference type="ARBA" id="ARBA00023315"/>
    </source>
</evidence>
<name>A0A7W8Y8W8_9MICC</name>
<dbReference type="SUPFAM" id="SSF55729">
    <property type="entry name" value="Acyl-CoA N-acyltransferases (Nat)"/>
    <property type="match status" value="1"/>
</dbReference>
<dbReference type="PANTHER" id="PTHR43877">
    <property type="entry name" value="AMINOALKYLPHOSPHONATE N-ACETYLTRANSFERASE-RELATED-RELATED"/>
    <property type="match status" value="1"/>
</dbReference>
<dbReference type="AlphaFoldDB" id="A0A7W8Y8W8"/>
<dbReference type="EC" id="2.3.1.267" evidence="4"/>